<dbReference type="PROSITE" id="PS51886">
    <property type="entry name" value="TLDC"/>
    <property type="match status" value="1"/>
</dbReference>
<keyword evidence="1" id="KW-0175">Coiled coil</keyword>
<comment type="caution">
    <text evidence="3">The sequence shown here is derived from an EMBL/GenBank/DDBJ whole genome shotgun (WGS) entry which is preliminary data.</text>
</comment>
<proteinExistence type="predicted"/>
<feature type="coiled-coil region" evidence="1">
    <location>
        <begin position="75"/>
        <end position="102"/>
    </location>
</feature>
<evidence type="ECO:0000313" key="4">
    <source>
        <dbReference type="Proteomes" id="UP000663834"/>
    </source>
</evidence>
<dbReference type="OrthoDB" id="6142220at2759"/>
<evidence type="ECO:0000313" key="3">
    <source>
        <dbReference type="EMBL" id="CAF1412292.1"/>
    </source>
</evidence>
<dbReference type="Proteomes" id="UP000663834">
    <property type="component" value="Unassembled WGS sequence"/>
</dbReference>
<evidence type="ECO:0000256" key="1">
    <source>
        <dbReference type="SAM" id="Coils"/>
    </source>
</evidence>
<feature type="domain" description="TLDc" evidence="2">
    <location>
        <begin position="267"/>
        <end position="467"/>
    </location>
</feature>
<dbReference type="EMBL" id="CAJNOW010004290">
    <property type="protein sequence ID" value="CAF1412292.1"/>
    <property type="molecule type" value="Genomic_DNA"/>
</dbReference>
<dbReference type="InterPro" id="IPR006571">
    <property type="entry name" value="TLDc_dom"/>
</dbReference>
<name>A0A815LMB4_9BILA</name>
<reference evidence="3" key="1">
    <citation type="submission" date="2021-02" db="EMBL/GenBank/DDBJ databases">
        <authorList>
            <person name="Nowell W R."/>
        </authorList>
    </citation>
    <scope>NUCLEOTIDE SEQUENCE</scope>
</reference>
<sequence length="467" mass="53435">MDFIQRLVQMNCIELVSYIQKSKLVSIFLFVLDCLNGFPPNDSSNGFHEIHYLSGSHRMVRYVMAASYNFQQFHSNSENQEIIDLQNNLASFEKRLDELQKCTSASNAAVKVLTLQEDVISLQHQIDNAAKSGKQEVKYLQKNFQDLKTSFTETAKTLSKRVDIIDDNLQDNTNRDNIHLCITHLDKHRCQAAAVIADKMAIDSVAQLIKDYYSSDDKGKEGRKKDLFEFINCMKDSTRRNLYKLLLDSMTSMQHLQVEKQLFVGGTLLSNKQYQLQLNEFYGNPNQEWKLVYKAIEHGFRAADFHEHCDGQAPTMIIIQSGEGNYLFGAFTQLLWSHTRGFRQDVNAFLFTLTNPHNLPPTKFAINRSKSDNAVYHSGAGYLGEYYYFYLFGFGGDGLHMFNFMEGNDGTSGTRRGDLFIASRCNKNSYSSIRFPCSFIDTCGYGDKTFTGTKYFTVKDIEAYTLK</sequence>
<organism evidence="3 4">
    <name type="scientific">Rotaria magnacalcarata</name>
    <dbReference type="NCBI Taxonomy" id="392030"/>
    <lineage>
        <taxon>Eukaryota</taxon>
        <taxon>Metazoa</taxon>
        <taxon>Spiralia</taxon>
        <taxon>Gnathifera</taxon>
        <taxon>Rotifera</taxon>
        <taxon>Eurotatoria</taxon>
        <taxon>Bdelloidea</taxon>
        <taxon>Philodinida</taxon>
        <taxon>Philodinidae</taxon>
        <taxon>Rotaria</taxon>
    </lineage>
</organism>
<evidence type="ECO:0000259" key="2">
    <source>
        <dbReference type="PROSITE" id="PS51886"/>
    </source>
</evidence>
<dbReference type="Pfam" id="PF07534">
    <property type="entry name" value="TLD"/>
    <property type="match status" value="1"/>
</dbReference>
<gene>
    <name evidence="3" type="ORF">KQP761_LOCUS10219</name>
</gene>
<accession>A0A815LMB4</accession>
<protein>
    <recommendedName>
        <fullName evidence="2">TLDc domain-containing protein</fullName>
    </recommendedName>
</protein>
<dbReference type="AlphaFoldDB" id="A0A815LMB4"/>
<dbReference type="SMART" id="SM00584">
    <property type="entry name" value="TLDc"/>
    <property type="match status" value="1"/>
</dbReference>